<organism evidence="4 5">
    <name type="scientific">Parasediminibacterium paludis</name>
    <dbReference type="NCBI Taxonomy" id="908966"/>
    <lineage>
        <taxon>Bacteria</taxon>
        <taxon>Pseudomonadati</taxon>
        <taxon>Bacteroidota</taxon>
        <taxon>Chitinophagia</taxon>
        <taxon>Chitinophagales</taxon>
        <taxon>Chitinophagaceae</taxon>
        <taxon>Parasediminibacterium</taxon>
    </lineage>
</organism>
<feature type="transmembrane region" description="Helical" evidence="2">
    <location>
        <begin position="90"/>
        <end position="109"/>
    </location>
</feature>
<keyword evidence="3" id="KW-0732">Signal</keyword>
<dbReference type="RefSeq" id="WP_379013889.1">
    <property type="nucleotide sequence ID" value="NZ_JBHSDC010000018.1"/>
</dbReference>
<comment type="caution">
    <text evidence="4">The sequence shown here is derived from an EMBL/GenBank/DDBJ whole genome shotgun (WGS) entry which is preliminary data.</text>
</comment>
<feature type="chain" id="PRO_5045220030" description="DoxX-like protein" evidence="3">
    <location>
        <begin position="26"/>
        <end position="151"/>
    </location>
</feature>
<feature type="signal peptide" evidence="3">
    <location>
        <begin position="1"/>
        <end position="25"/>
    </location>
</feature>
<keyword evidence="2" id="KW-0472">Membrane</keyword>
<reference evidence="5" key="1">
    <citation type="journal article" date="2019" name="Int. J. Syst. Evol. Microbiol.">
        <title>The Global Catalogue of Microorganisms (GCM) 10K type strain sequencing project: providing services to taxonomists for standard genome sequencing and annotation.</title>
        <authorList>
            <consortium name="The Broad Institute Genomics Platform"/>
            <consortium name="The Broad Institute Genome Sequencing Center for Infectious Disease"/>
            <person name="Wu L."/>
            <person name="Ma J."/>
        </authorList>
    </citation>
    <scope>NUCLEOTIDE SEQUENCE [LARGE SCALE GENOMIC DNA]</scope>
    <source>
        <strain evidence="5">CECT 8010</strain>
    </source>
</reference>
<evidence type="ECO:0000313" key="5">
    <source>
        <dbReference type="Proteomes" id="UP001595906"/>
    </source>
</evidence>
<gene>
    <name evidence="4" type="ORF">ACFOW1_09605</name>
</gene>
<dbReference type="Proteomes" id="UP001595906">
    <property type="component" value="Unassembled WGS sequence"/>
</dbReference>
<keyword evidence="2" id="KW-0812">Transmembrane</keyword>
<evidence type="ECO:0000256" key="2">
    <source>
        <dbReference type="SAM" id="Phobius"/>
    </source>
</evidence>
<evidence type="ECO:0000256" key="3">
    <source>
        <dbReference type="SAM" id="SignalP"/>
    </source>
</evidence>
<name>A0ABV8PXK1_9BACT</name>
<protein>
    <recommendedName>
        <fullName evidence="6">DoxX-like protein</fullName>
    </recommendedName>
</protein>
<feature type="transmembrane region" description="Helical" evidence="2">
    <location>
        <begin position="41"/>
        <end position="59"/>
    </location>
</feature>
<feature type="transmembrane region" description="Helical" evidence="2">
    <location>
        <begin position="66"/>
        <end position="84"/>
    </location>
</feature>
<keyword evidence="2" id="KW-1133">Transmembrane helix</keyword>
<evidence type="ECO:0000313" key="4">
    <source>
        <dbReference type="EMBL" id="MFC4232146.1"/>
    </source>
</evidence>
<dbReference type="EMBL" id="JBHSDC010000018">
    <property type="protein sequence ID" value="MFC4232146.1"/>
    <property type="molecule type" value="Genomic_DNA"/>
</dbReference>
<evidence type="ECO:0008006" key="6">
    <source>
        <dbReference type="Google" id="ProtNLM"/>
    </source>
</evidence>
<feature type="compositionally biased region" description="Polar residues" evidence="1">
    <location>
        <begin position="141"/>
        <end position="151"/>
    </location>
</feature>
<proteinExistence type="predicted"/>
<sequence>MKKLNRTFLVRFAIISALLTQVNHAAYVFENISKTQSMLDTGIAYMFAASLELSTYIFTISQKRRIATFFAVVAILINLLYYWQGGVWDFHFWASITISCILPFSIWQYSDLVHSDIKKSEKQAGEPTRKKKKRKKPVQLQFFNEPNTQAV</sequence>
<accession>A0ABV8PXK1</accession>
<feature type="region of interest" description="Disordered" evidence="1">
    <location>
        <begin position="120"/>
        <end position="151"/>
    </location>
</feature>
<evidence type="ECO:0000256" key="1">
    <source>
        <dbReference type="SAM" id="MobiDB-lite"/>
    </source>
</evidence>
<keyword evidence="5" id="KW-1185">Reference proteome</keyword>